<sequence length="321" mass="34724">MEQHQEILVRVCARDALADGIVGLTLAPVDGGQLPEWTPGAHLDLKLPLKADDGAEVIRQYSLCGDPRDRSCYRIGVLREAAGRGGSAYVHDRLAPGEVIRINAPRNHFPFEPTARTLFIAGGIGITPILPMVRQAAAEGHDWQLIVATRDRSRLAFEADFAALDPARVTFHFHAEKGLLDLDAVLGPLGAETTVYSCGPTGLLDALTQRSEGAPWQLRIERFAASEPVDTAGKGFDVICASSGERLRVGEGQTILEVVRPAGYKIESSCKDGICGTCETRVLRGMPDHRDSVLTAEERAANDYMMICVSRAQGSELELDI</sequence>
<dbReference type="EMBL" id="CP025583">
    <property type="protein sequence ID" value="AUM75120.1"/>
    <property type="molecule type" value="Genomic_DNA"/>
</dbReference>
<dbReference type="SUPFAM" id="SSF52343">
    <property type="entry name" value="Ferredoxin reductase-like, C-terminal NADP-linked domain"/>
    <property type="match status" value="1"/>
</dbReference>
<keyword evidence="1" id="KW-0285">Flavoprotein</keyword>
<dbReference type="Proteomes" id="UP000234882">
    <property type="component" value="Chromosome"/>
</dbReference>
<dbReference type="Gene3D" id="3.40.50.80">
    <property type="entry name" value="Nucleotide-binding domain of ferredoxin-NADP reductase (FNR) module"/>
    <property type="match status" value="1"/>
</dbReference>
<dbReference type="PANTHER" id="PTHR47354:SF1">
    <property type="entry name" value="CARNITINE MONOOXYGENASE REDUCTASE SUBUNIT"/>
    <property type="match status" value="1"/>
</dbReference>
<dbReference type="CDD" id="cd00207">
    <property type="entry name" value="fer2"/>
    <property type="match status" value="1"/>
</dbReference>
<dbReference type="InterPro" id="IPR036010">
    <property type="entry name" value="2Fe-2S_ferredoxin-like_sf"/>
</dbReference>
<dbReference type="SUPFAM" id="SSF63380">
    <property type="entry name" value="Riboflavin synthase domain-like"/>
    <property type="match status" value="1"/>
</dbReference>
<dbReference type="InterPro" id="IPR039261">
    <property type="entry name" value="FNR_nucleotide-bd"/>
</dbReference>
<dbReference type="CDD" id="cd06185">
    <property type="entry name" value="PDR_like"/>
    <property type="match status" value="1"/>
</dbReference>
<evidence type="ECO:0000256" key="4">
    <source>
        <dbReference type="ARBA" id="ARBA00023002"/>
    </source>
</evidence>
<reference evidence="10" key="1">
    <citation type="submission" date="2017-12" db="EMBL/GenBank/DDBJ databases">
        <title>Genomic analysis of Paracoccus sp. CBA4604.</title>
        <authorList>
            <person name="Roh S.W."/>
            <person name="Kim J.Y."/>
            <person name="Kim J.S."/>
        </authorList>
    </citation>
    <scope>NUCLEOTIDE SEQUENCE [LARGE SCALE GENOMIC DNA]</scope>
    <source>
        <strain evidence="10">CBA4604</strain>
    </source>
</reference>
<protein>
    <submittedName>
        <fullName evidence="9">Oxidoreductase</fullName>
    </submittedName>
</protein>
<evidence type="ECO:0000256" key="6">
    <source>
        <dbReference type="ARBA" id="ARBA00023014"/>
    </source>
</evidence>
<keyword evidence="4" id="KW-0560">Oxidoreductase</keyword>
<organism evidence="9 10">
    <name type="scientific">Paracoccus jeotgali</name>
    <dbReference type="NCBI Taxonomy" id="2065379"/>
    <lineage>
        <taxon>Bacteria</taxon>
        <taxon>Pseudomonadati</taxon>
        <taxon>Pseudomonadota</taxon>
        <taxon>Alphaproteobacteria</taxon>
        <taxon>Rhodobacterales</taxon>
        <taxon>Paracoccaceae</taxon>
        <taxon>Paracoccus</taxon>
    </lineage>
</organism>
<dbReference type="SUPFAM" id="SSF54292">
    <property type="entry name" value="2Fe-2S ferredoxin-like"/>
    <property type="match status" value="1"/>
</dbReference>
<evidence type="ECO:0000259" key="8">
    <source>
        <dbReference type="PROSITE" id="PS51384"/>
    </source>
</evidence>
<dbReference type="PROSITE" id="PS51085">
    <property type="entry name" value="2FE2S_FER_2"/>
    <property type="match status" value="1"/>
</dbReference>
<dbReference type="Pfam" id="PF00111">
    <property type="entry name" value="Fer2"/>
    <property type="match status" value="1"/>
</dbReference>
<keyword evidence="2" id="KW-0001">2Fe-2S</keyword>
<keyword evidence="10" id="KW-1185">Reference proteome</keyword>
<keyword evidence="3" id="KW-0479">Metal-binding</keyword>
<name>A0A2K9MHL7_9RHOB</name>
<dbReference type="GO" id="GO:0016491">
    <property type="term" value="F:oxidoreductase activity"/>
    <property type="evidence" value="ECO:0007669"/>
    <property type="project" value="UniProtKB-KW"/>
</dbReference>
<gene>
    <name evidence="9" type="ORF">CYR75_13215</name>
</gene>
<evidence type="ECO:0000256" key="3">
    <source>
        <dbReference type="ARBA" id="ARBA00022723"/>
    </source>
</evidence>
<dbReference type="OrthoDB" id="9792185at2"/>
<evidence type="ECO:0000256" key="1">
    <source>
        <dbReference type="ARBA" id="ARBA00022630"/>
    </source>
</evidence>
<dbReference type="InterPro" id="IPR050415">
    <property type="entry name" value="MRET"/>
</dbReference>
<feature type="domain" description="2Fe-2S ferredoxin-type" evidence="7">
    <location>
        <begin position="236"/>
        <end position="321"/>
    </location>
</feature>
<dbReference type="PROSITE" id="PS00197">
    <property type="entry name" value="2FE2S_FER_1"/>
    <property type="match status" value="1"/>
</dbReference>
<dbReference type="AlphaFoldDB" id="A0A2K9MHL7"/>
<evidence type="ECO:0000256" key="2">
    <source>
        <dbReference type="ARBA" id="ARBA00022714"/>
    </source>
</evidence>
<evidence type="ECO:0000256" key="5">
    <source>
        <dbReference type="ARBA" id="ARBA00023004"/>
    </source>
</evidence>
<dbReference type="GO" id="GO:0046872">
    <property type="term" value="F:metal ion binding"/>
    <property type="evidence" value="ECO:0007669"/>
    <property type="project" value="UniProtKB-KW"/>
</dbReference>
<evidence type="ECO:0000313" key="9">
    <source>
        <dbReference type="EMBL" id="AUM75120.1"/>
    </source>
</evidence>
<dbReference type="RefSeq" id="WP_101500465.1">
    <property type="nucleotide sequence ID" value="NZ_CP025583.1"/>
</dbReference>
<dbReference type="GO" id="GO:0051537">
    <property type="term" value="F:2 iron, 2 sulfur cluster binding"/>
    <property type="evidence" value="ECO:0007669"/>
    <property type="project" value="UniProtKB-KW"/>
</dbReference>
<dbReference type="Gene3D" id="3.10.20.30">
    <property type="match status" value="1"/>
</dbReference>
<dbReference type="PRINTS" id="PR00409">
    <property type="entry name" value="PHDIOXRDTASE"/>
</dbReference>
<dbReference type="InterPro" id="IPR001041">
    <property type="entry name" value="2Fe-2S_ferredoxin-type"/>
</dbReference>
<feature type="domain" description="FAD-binding FR-type" evidence="8">
    <location>
        <begin position="4"/>
        <end position="112"/>
    </location>
</feature>
<accession>A0A2K9MHL7</accession>
<dbReference type="InterPro" id="IPR012675">
    <property type="entry name" value="Beta-grasp_dom_sf"/>
</dbReference>
<evidence type="ECO:0000313" key="10">
    <source>
        <dbReference type="Proteomes" id="UP000234882"/>
    </source>
</evidence>
<dbReference type="InterPro" id="IPR006058">
    <property type="entry name" value="2Fe2S_fd_BS"/>
</dbReference>
<proteinExistence type="predicted"/>
<keyword evidence="5" id="KW-0408">Iron</keyword>
<dbReference type="PROSITE" id="PS51384">
    <property type="entry name" value="FAD_FR"/>
    <property type="match status" value="1"/>
</dbReference>
<dbReference type="InterPro" id="IPR017938">
    <property type="entry name" value="Riboflavin_synthase-like_b-brl"/>
</dbReference>
<dbReference type="InterPro" id="IPR017927">
    <property type="entry name" value="FAD-bd_FR_type"/>
</dbReference>
<dbReference type="KEGG" id="paru:CYR75_13215"/>
<evidence type="ECO:0000259" key="7">
    <source>
        <dbReference type="PROSITE" id="PS51085"/>
    </source>
</evidence>
<keyword evidence="6" id="KW-0411">Iron-sulfur</keyword>
<dbReference type="Gene3D" id="2.40.30.10">
    <property type="entry name" value="Translation factors"/>
    <property type="match status" value="1"/>
</dbReference>
<dbReference type="PANTHER" id="PTHR47354">
    <property type="entry name" value="NADH OXIDOREDUCTASE HCR"/>
    <property type="match status" value="1"/>
</dbReference>